<protein>
    <recommendedName>
        <fullName evidence="4">Lipoprotein</fullName>
    </recommendedName>
</protein>
<dbReference type="KEGG" id="llo:LLO_1243"/>
<dbReference type="HOGENOM" id="CLU_2142762_0_0_6"/>
<dbReference type="OrthoDB" id="5639182at2"/>
<dbReference type="RefSeq" id="WP_003632040.1">
    <property type="nucleotide sequence ID" value="NC_013861.1"/>
</dbReference>
<dbReference type="PROSITE" id="PS51257">
    <property type="entry name" value="PROKAR_LIPOPROTEIN"/>
    <property type="match status" value="1"/>
</dbReference>
<evidence type="ECO:0000313" key="2">
    <source>
        <dbReference type="EMBL" id="CBJ11602.1"/>
    </source>
</evidence>
<feature type="chain" id="PRO_5003046293" description="Lipoprotein" evidence="1">
    <location>
        <begin position="21"/>
        <end position="119"/>
    </location>
</feature>
<keyword evidence="1" id="KW-0732">Signal</keyword>
<dbReference type="EMBL" id="FN650140">
    <property type="protein sequence ID" value="CBJ11602.1"/>
    <property type="molecule type" value="Genomic_DNA"/>
</dbReference>
<gene>
    <name evidence="2" type="ordered locus">LLO_1243</name>
</gene>
<evidence type="ECO:0008006" key="4">
    <source>
        <dbReference type="Google" id="ProtNLM"/>
    </source>
</evidence>
<feature type="signal peptide" evidence="1">
    <location>
        <begin position="1"/>
        <end position="20"/>
    </location>
</feature>
<dbReference type="STRING" id="661367.LLO_1243"/>
<reference evidence="2 3" key="1">
    <citation type="journal article" date="2010" name="PLoS Genet.">
        <title>Analysis of the Legionella longbeachae genome and transcriptome uncovers unique strategies to cause Legionnaires' disease.</title>
        <authorList>
            <person name="Cazalet C."/>
            <person name="Gomez-Valero L."/>
            <person name="Rusniok C."/>
            <person name="Lomma M."/>
            <person name="Dervins-Ravault D."/>
            <person name="Newton H."/>
            <person name="Sansom F."/>
            <person name="Jarraud S."/>
            <person name="Zidane N."/>
            <person name="Ma L."/>
            <person name="Bouchier C."/>
            <person name="Etienne J."/>
            <person name="Hartland E."/>
            <person name="Buchrieser C."/>
        </authorList>
    </citation>
    <scope>NUCLEOTIDE SEQUENCE [LARGE SCALE GENOMIC DNA]</scope>
    <source>
        <strain evidence="2 3">NSW150</strain>
    </source>
</reference>
<dbReference type="eggNOG" id="ENOG5032CK0">
    <property type="taxonomic scope" value="Bacteria"/>
</dbReference>
<accession>D3HRS3</accession>
<dbReference type="GeneID" id="40925471"/>
<proteinExistence type="predicted"/>
<evidence type="ECO:0000313" key="3">
    <source>
        <dbReference type="Proteomes" id="UP000001060"/>
    </source>
</evidence>
<organism evidence="2 3">
    <name type="scientific">Legionella longbeachae serogroup 1 (strain NSW150)</name>
    <dbReference type="NCBI Taxonomy" id="661367"/>
    <lineage>
        <taxon>Bacteria</taxon>
        <taxon>Pseudomonadati</taxon>
        <taxon>Pseudomonadota</taxon>
        <taxon>Gammaproteobacteria</taxon>
        <taxon>Legionellales</taxon>
        <taxon>Legionellaceae</taxon>
        <taxon>Legionella</taxon>
    </lineage>
</organism>
<dbReference type="AlphaFoldDB" id="D3HRS3"/>
<sequence length="119" mass="13189">MIRTIFAGLLFIFSSVTFSAACGKALPIDHPNFCSSFKATANCHCTAKGLPPYICQNMQFLYKQMINIYGTLEKACSPLAQKETTPEDCIANWTCYKSGTGEQHNADTKIRCATVCERF</sequence>
<dbReference type="Proteomes" id="UP000001060">
    <property type="component" value="Chromosome"/>
</dbReference>
<keyword evidence="3" id="KW-1185">Reference proteome</keyword>
<name>D3HRS3_LEGLN</name>
<evidence type="ECO:0000256" key="1">
    <source>
        <dbReference type="SAM" id="SignalP"/>
    </source>
</evidence>